<protein>
    <submittedName>
        <fullName evidence="5">Chromo domain-like protein</fullName>
    </submittedName>
</protein>
<comment type="caution">
    <text evidence="5">The sequence shown here is derived from an EMBL/GenBank/DDBJ whole genome shotgun (WGS) entry which is preliminary data.</text>
</comment>
<proteinExistence type="predicted"/>
<dbReference type="InterPro" id="IPR023779">
    <property type="entry name" value="Chromodomain_CS"/>
</dbReference>
<feature type="region of interest" description="Disordered" evidence="3">
    <location>
        <begin position="1"/>
        <end position="27"/>
    </location>
</feature>
<dbReference type="PROSITE" id="PS50013">
    <property type="entry name" value="CHROMO_2"/>
    <property type="match status" value="1"/>
</dbReference>
<feature type="compositionally biased region" description="Basic and acidic residues" evidence="3">
    <location>
        <begin position="119"/>
        <end position="129"/>
    </location>
</feature>
<dbReference type="Proteomes" id="UP000439903">
    <property type="component" value="Unassembled WGS sequence"/>
</dbReference>
<dbReference type="Pfam" id="PF01393">
    <property type="entry name" value="Chromo_shadow"/>
    <property type="match status" value="1"/>
</dbReference>
<gene>
    <name evidence="5" type="ORF">F8M41_020109</name>
</gene>
<organism evidence="5 6">
    <name type="scientific">Gigaspora margarita</name>
    <dbReference type="NCBI Taxonomy" id="4874"/>
    <lineage>
        <taxon>Eukaryota</taxon>
        <taxon>Fungi</taxon>
        <taxon>Fungi incertae sedis</taxon>
        <taxon>Mucoromycota</taxon>
        <taxon>Glomeromycotina</taxon>
        <taxon>Glomeromycetes</taxon>
        <taxon>Diversisporales</taxon>
        <taxon>Gigasporaceae</taxon>
        <taxon>Gigaspora</taxon>
    </lineage>
</organism>
<dbReference type="SUPFAM" id="SSF54160">
    <property type="entry name" value="Chromo domain-like"/>
    <property type="match status" value="2"/>
</dbReference>
<reference evidence="5 6" key="1">
    <citation type="journal article" date="2019" name="Environ. Microbiol.">
        <title>At the nexus of three kingdoms: the genome of the mycorrhizal fungus Gigaspora margarita provides insights into plant, endobacterial and fungal interactions.</title>
        <authorList>
            <person name="Venice F."/>
            <person name="Ghignone S."/>
            <person name="Salvioli di Fossalunga A."/>
            <person name="Amselem J."/>
            <person name="Novero M."/>
            <person name="Xianan X."/>
            <person name="Sedzielewska Toro K."/>
            <person name="Morin E."/>
            <person name="Lipzen A."/>
            <person name="Grigoriev I.V."/>
            <person name="Henrissat B."/>
            <person name="Martin F.M."/>
            <person name="Bonfante P."/>
        </authorList>
    </citation>
    <scope>NUCLEOTIDE SEQUENCE [LARGE SCALE GENOMIC DNA]</scope>
    <source>
        <strain evidence="5 6">BEG34</strain>
    </source>
</reference>
<dbReference type="AlphaFoldDB" id="A0A8H4AIX4"/>
<feature type="compositionally biased region" description="Polar residues" evidence="3">
    <location>
        <begin position="98"/>
        <end position="113"/>
    </location>
</feature>
<dbReference type="Pfam" id="PF00385">
    <property type="entry name" value="Chromo"/>
    <property type="match status" value="1"/>
</dbReference>
<evidence type="ECO:0000256" key="3">
    <source>
        <dbReference type="SAM" id="MobiDB-lite"/>
    </source>
</evidence>
<dbReference type="InterPro" id="IPR051219">
    <property type="entry name" value="Heterochromatin_chromo-domain"/>
</dbReference>
<dbReference type="OrthoDB" id="433924at2759"/>
<evidence type="ECO:0000313" key="5">
    <source>
        <dbReference type="EMBL" id="KAF0501205.1"/>
    </source>
</evidence>
<dbReference type="InterPro" id="IPR000953">
    <property type="entry name" value="Chromo/chromo_shadow_dom"/>
</dbReference>
<dbReference type="PANTHER" id="PTHR22812">
    <property type="entry name" value="CHROMOBOX PROTEIN"/>
    <property type="match status" value="1"/>
</dbReference>
<dbReference type="InterPro" id="IPR017984">
    <property type="entry name" value="Chromo_dom_subgr"/>
</dbReference>
<dbReference type="EMBL" id="WTPW01000542">
    <property type="protein sequence ID" value="KAF0501205.1"/>
    <property type="molecule type" value="Genomic_DNA"/>
</dbReference>
<dbReference type="CDD" id="cd00024">
    <property type="entry name" value="CD_CSD"/>
    <property type="match status" value="1"/>
</dbReference>
<dbReference type="PRINTS" id="PR00504">
    <property type="entry name" value="CHROMODOMAIN"/>
</dbReference>
<dbReference type="InterPro" id="IPR023780">
    <property type="entry name" value="Chromo_domain"/>
</dbReference>
<evidence type="ECO:0000259" key="4">
    <source>
        <dbReference type="PROSITE" id="PS50013"/>
    </source>
</evidence>
<dbReference type="Gene3D" id="2.40.50.40">
    <property type="match status" value="2"/>
</dbReference>
<sequence length="229" mass="26975">MISEYNRNGDTQSMYDESEADTAEGKEEEYVVEKVLDHRENGNITQFLLKWAGYDSEDNTWEDEENIYAKDLIEEYWERRKNNKKSTNKKGLSKLEKQLTNSTKKTTNASQQKTARKLKYMEQDSHDSDYSIDEEYPPPSLTNWEDEVEEVETVERSIKDNGGLLIYLNWYWCTGYGLYVYNCHVGNLKIFSLLRKNGHRTVHPAAEANLKCPQKIIHFYETHLRFKST</sequence>
<keyword evidence="6" id="KW-1185">Reference proteome</keyword>
<dbReference type="InterPro" id="IPR016197">
    <property type="entry name" value="Chromo-like_dom_sf"/>
</dbReference>
<comment type="subcellular location">
    <subcellularLocation>
        <location evidence="1">Nucleus</location>
    </subcellularLocation>
</comment>
<dbReference type="GO" id="GO:0005634">
    <property type="term" value="C:nucleus"/>
    <property type="evidence" value="ECO:0007669"/>
    <property type="project" value="UniProtKB-SubCell"/>
</dbReference>
<name>A0A8H4AIX4_GIGMA</name>
<accession>A0A8H4AIX4</accession>
<feature type="region of interest" description="Disordered" evidence="3">
    <location>
        <begin position="86"/>
        <end position="136"/>
    </location>
</feature>
<dbReference type="GO" id="GO:0000792">
    <property type="term" value="C:heterochromatin"/>
    <property type="evidence" value="ECO:0007669"/>
    <property type="project" value="UniProtKB-ARBA"/>
</dbReference>
<evidence type="ECO:0000256" key="1">
    <source>
        <dbReference type="ARBA" id="ARBA00004123"/>
    </source>
</evidence>
<dbReference type="SMART" id="SM00298">
    <property type="entry name" value="CHROMO"/>
    <property type="match status" value="1"/>
</dbReference>
<feature type="domain" description="Chromo" evidence="4">
    <location>
        <begin position="30"/>
        <end position="88"/>
    </location>
</feature>
<dbReference type="InterPro" id="IPR008251">
    <property type="entry name" value="Chromo_shadow_dom"/>
</dbReference>
<feature type="compositionally biased region" description="Polar residues" evidence="3">
    <location>
        <begin position="1"/>
        <end position="15"/>
    </location>
</feature>
<evidence type="ECO:0000313" key="6">
    <source>
        <dbReference type="Proteomes" id="UP000439903"/>
    </source>
</evidence>
<dbReference type="SMART" id="SM00300">
    <property type="entry name" value="ChSh"/>
    <property type="match status" value="1"/>
</dbReference>
<evidence type="ECO:0000256" key="2">
    <source>
        <dbReference type="ARBA" id="ARBA00023242"/>
    </source>
</evidence>
<keyword evidence="2" id="KW-0539">Nucleus</keyword>
<dbReference type="PROSITE" id="PS00598">
    <property type="entry name" value="CHROMO_1"/>
    <property type="match status" value="1"/>
</dbReference>